<evidence type="ECO:0000313" key="13">
    <source>
        <dbReference type="Proteomes" id="UP000799291"/>
    </source>
</evidence>
<dbReference type="PROSITE" id="PS00782">
    <property type="entry name" value="TFIIB"/>
    <property type="match status" value="1"/>
</dbReference>
<keyword evidence="9" id="KW-0862">Zinc</keyword>
<dbReference type="PANTHER" id="PTHR11618:SF13">
    <property type="entry name" value="TRANSCRIPTION INITIATION FACTOR IIB"/>
    <property type="match status" value="1"/>
</dbReference>
<feature type="compositionally biased region" description="Basic and acidic residues" evidence="10">
    <location>
        <begin position="119"/>
        <end position="137"/>
    </location>
</feature>
<keyword evidence="9" id="KW-0863">Zinc-finger</keyword>
<evidence type="ECO:0000256" key="9">
    <source>
        <dbReference type="PROSITE-ProRule" id="PRU00469"/>
    </source>
</evidence>
<keyword evidence="3" id="KW-0677">Repeat</keyword>
<dbReference type="Pfam" id="PF00382">
    <property type="entry name" value="TFIIB"/>
    <property type="match status" value="2"/>
</dbReference>
<sequence length="368" mass="40053">MSYAGVAPDGRILSPGEVYEEATIEKKEEVWREDLNVILMCPDCREMPPNLVENFSVGDTICGSCGRVLSERNLDYRSEWRTFSNDDQGNDDPSRVGDAANPLLHGSQLQTEIAFGDGGNRHRDLSRAQNKNNHDKTNKTLQAAYGQISALCESFQIPKPVAETAKLLYKITDDGKVFKGKSQDAVIAGCIFIACRQHEMGRSFREIYKLTKVSKKEIGRTFKVLEAYLQKELKRDGGAPKVAGSGAVLSTSSFKATKATNASELIIRACSKLNLNGTTSIIAQECATKVTDLGVAAGRSPLSITGACIYLVAHLMGTPKTPKEIGLAVDVSDGTIRTAYKLIHAQIEKVMEPKWVERGGDPTKIPAA</sequence>
<evidence type="ECO:0000256" key="1">
    <source>
        <dbReference type="ARBA" id="ARBA00010857"/>
    </source>
</evidence>
<dbReference type="SUPFAM" id="SSF47954">
    <property type="entry name" value="Cyclin-like"/>
    <property type="match status" value="2"/>
</dbReference>
<evidence type="ECO:0000256" key="2">
    <source>
        <dbReference type="ARBA" id="ARBA00013932"/>
    </source>
</evidence>
<dbReference type="InterPro" id="IPR000812">
    <property type="entry name" value="TFIIB"/>
</dbReference>
<dbReference type="PANTHER" id="PTHR11618">
    <property type="entry name" value="TRANSCRIPTION INITIATION FACTOR IIB-RELATED"/>
    <property type="match status" value="1"/>
</dbReference>
<dbReference type="SMART" id="SM00385">
    <property type="entry name" value="CYCLIN"/>
    <property type="match status" value="2"/>
</dbReference>
<keyword evidence="12" id="KW-0396">Initiation factor</keyword>
<keyword evidence="12" id="KW-0648">Protein biosynthesis</keyword>
<comment type="function">
    <text evidence="7">General factor that plays a major role in the activation of eukaryotic genes transcribed by RNA polymerase II.</text>
</comment>
<evidence type="ECO:0000256" key="4">
    <source>
        <dbReference type="ARBA" id="ARBA00023015"/>
    </source>
</evidence>
<comment type="subunit">
    <text evidence="8">Associates with TFIID-IIA (DA complex) to form TFIID-IIA-IIB (DAB-complex) which is then recognized by polymerase II.</text>
</comment>
<keyword evidence="4" id="KW-0805">Transcription regulation</keyword>
<dbReference type="PROSITE" id="PS51134">
    <property type="entry name" value="ZF_TFIIB"/>
    <property type="match status" value="1"/>
</dbReference>
<feature type="domain" description="TFIIB-type" evidence="11">
    <location>
        <begin position="37"/>
        <end position="70"/>
    </location>
</feature>
<dbReference type="PRINTS" id="PR00685">
    <property type="entry name" value="TIFACTORIIB"/>
</dbReference>
<reference evidence="12" key="1">
    <citation type="journal article" date="2020" name="Stud. Mycol.">
        <title>101 Dothideomycetes genomes: a test case for predicting lifestyles and emergence of pathogens.</title>
        <authorList>
            <person name="Haridas S."/>
            <person name="Albert R."/>
            <person name="Binder M."/>
            <person name="Bloem J."/>
            <person name="Labutti K."/>
            <person name="Salamov A."/>
            <person name="Andreopoulos B."/>
            <person name="Baker S."/>
            <person name="Barry K."/>
            <person name="Bills G."/>
            <person name="Bluhm B."/>
            <person name="Cannon C."/>
            <person name="Castanera R."/>
            <person name="Culley D."/>
            <person name="Daum C."/>
            <person name="Ezra D."/>
            <person name="Gonzalez J."/>
            <person name="Henrissat B."/>
            <person name="Kuo A."/>
            <person name="Liang C."/>
            <person name="Lipzen A."/>
            <person name="Lutzoni F."/>
            <person name="Magnuson J."/>
            <person name="Mondo S."/>
            <person name="Nolan M."/>
            <person name="Ohm R."/>
            <person name="Pangilinan J."/>
            <person name="Park H.-J."/>
            <person name="Ramirez L."/>
            <person name="Alfaro M."/>
            <person name="Sun H."/>
            <person name="Tritt A."/>
            <person name="Yoshinaga Y."/>
            <person name="Zwiers L.-H."/>
            <person name="Turgeon B."/>
            <person name="Goodwin S."/>
            <person name="Spatafora J."/>
            <person name="Crous P."/>
            <person name="Grigoriev I."/>
        </authorList>
    </citation>
    <scope>NUCLEOTIDE SEQUENCE</scope>
    <source>
        <strain evidence="12">CBS 122367</strain>
    </source>
</reference>
<dbReference type="FunFam" id="1.10.472.170:FF:000001">
    <property type="entry name" value="Transcription initiation factor IIB"/>
    <property type="match status" value="1"/>
</dbReference>
<evidence type="ECO:0000256" key="10">
    <source>
        <dbReference type="SAM" id="MobiDB-lite"/>
    </source>
</evidence>
<evidence type="ECO:0000256" key="7">
    <source>
        <dbReference type="ARBA" id="ARBA00056616"/>
    </source>
</evidence>
<comment type="similarity">
    <text evidence="1">Belongs to the TFIIB family.</text>
</comment>
<organism evidence="12 13">
    <name type="scientific">Lentithecium fluviatile CBS 122367</name>
    <dbReference type="NCBI Taxonomy" id="1168545"/>
    <lineage>
        <taxon>Eukaryota</taxon>
        <taxon>Fungi</taxon>
        <taxon>Dikarya</taxon>
        <taxon>Ascomycota</taxon>
        <taxon>Pezizomycotina</taxon>
        <taxon>Dothideomycetes</taxon>
        <taxon>Pleosporomycetidae</taxon>
        <taxon>Pleosporales</taxon>
        <taxon>Massarineae</taxon>
        <taxon>Lentitheciaceae</taxon>
        <taxon>Lentithecium</taxon>
    </lineage>
</organism>
<dbReference type="GO" id="GO:0017025">
    <property type="term" value="F:TBP-class protein binding"/>
    <property type="evidence" value="ECO:0007669"/>
    <property type="project" value="InterPro"/>
</dbReference>
<dbReference type="InterPro" id="IPR013150">
    <property type="entry name" value="TFIIB_cyclin"/>
</dbReference>
<dbReference type="GO" id="GO:0097550">
    <property type="term" value="C:transcription preinitiation complex"/>
    <property type="evidence" value="ECO:0007669"/>
    <property type="project" value="TreeGrafter"/>
</dbReference>
<evidence type="ECO:0000256" key="5">
    <source>
        <dbReference type="ARBA" id="ARBA00023163"/>
    </source>
</evidence>
<keyword evidence="13" id="KW-1185">Reference proteome</keyword>
<evidence type="ECO:0000256" key="6">
    <source>
        <dbReference type="ARBA" id="ARBA00031706"/>
    </source>
</evidence>
<feature type="region of interest" description="Disordered" evidence="10">
    <location>
        <begin position="82"/>
        <end position="101"/>
    </location>
</feature>
<dbReference type="GO" id="GO:0003743">
    <property type="term" value="F:translation initiation factor activity"/>
    <property type="evidence" value="ECO:0007669"/>
    <property type="project" value="UniProtKB-KW"/>
</dbReference>
<protein>
    <recommendedName>
        <fullName evidence="2">Transcription initiation factor IIB</fullName>
    </recommendedName>
    <alternativeName>
        <fullName evidence="6">General transcription factor TFIIB</fullName>
    </alternativeName>
</protein>
<evidence type="ECO:0000259" key="11">
    <source>
        <dbReference type="PROSITE" id="PS51134"/>
    </source>
</evidence>
<dbReference type="GO" id="GO:0051123">
    <property type="term" value="P:RNA polymerase II preinitiation complex assembly"/>
    <property type="evidence" value="ECO:0007669"/>
    <property type="project" value="UniProtKB-ARBA"/>
</dbReference>
<dbReference type="InterPro" id="IPR023486">
    <property type="entry name" value="TFIIB_CS"/>
</dbReference>
<dbReference type="EMBL" id="MU005575">
    <property type="protein sequence ID" value="KAF2687232.1"/>
    <property type="molecule type" value="Genomic_DNA"/>
</dbReference>
<accession>A0A6G1J9N4</accession>
<keyword evidence="5" id="KW-0804">Transcription</keyword>
<evidence type="ECO:0000256" key="3">
    <source>
        <dbReference type="ARBA" id="ARBA00022737"/>
    </source>
</evidence>
<dbReference type="OrthoDB" id="25790at2759"/>
<gene>
    <name evidence="12" type="ORF">K458DRAFT_485490</name>
</gene>
<name>A0A6G1J9N4_9PLEO</name>
<dbReference type="Gene3D" id="1.10.472.170">
    <property type="match status" value="1"/>
</dbReference>
<dbReference type="InterPro" id="IPR013763">
    <property type="entry name" value="Cyclin-like_dom"/>
</dbReference>
<dbReference type="GO" id="GO:0008270">
    <property type="term" value="F:zinc ion binding"/>
    <property type="evidence" value="ECO:0007669"/>
    <property type="project" value="UniProtKB-KW"/>
</dbReference>
<keyword evidence="9" id="KW-0479">Metal-binding</keyword>
<feature type="region of interest" description="Disordered" evidence="10">
    <location>
        <begin position="115"/>
        <end position="137"/>
    </location>
</feature>
<evidence type="ECO:0000313" key="12">
    <source>
        <dbReference type="EMBL" id="KAF2687232.1"/>
    </source>
</evidence>
<dbReference type="InterPro" id="IPR013137">
    <property type="entry name" value="Znf_TFIIB"/>
</dbReference>
<dbReference type="Pfam" id="PF08271">
    <property type="entry name" value="Zn_Ribbon_TF"/>
    <property type="match status" value="1"/>
</dbReference>
<evidence type="ECO:0000256" key="8">
    <source>
        <dbReference type="ARBA" id="ARBA00066213"/>
    </source>
</evidence>
<dbReference type="GO" id="GO:0005634">
    <property type="term" value="C:nucleus"/>
    <property type="evidence" value="ECO:0007669"/>
    <property type="project" value="TreeGrafter"/>
</dbReference>
<dbReference type="AlphaFoldDB" id="A0A6G1J9N4"/>
<dbReference type="Proteomes" id="UP000799291">
    <property type="component" value="Unassembled WGS sequence"/>
</dbReference>
<proteinExistence type="inferred from homology"/>
<dbReference type="FunFam" id="1.10.472.10:FF:000141">
    <property type="entry name" value="Transcription initiation factor IIB"/>
    <property type="match status" value="1"/>
</dbReference>
<dbReference type="GO" id="GO:0016251">
    <property type="term" value="F:RNA polymerase II general transcription initiation factor activity"/>
    <property type="evidence" value="ECO:0007669"/>
    <property type="project" value="TreeGrafter"/>
</dbReference>
<dbReference type="SUPFAM" id="SSF57783">
    <property type="entry name" value="Zinc beta-ribbon"/>
    <property type="match status" value="1"/>
</dbReference>
<dbReference type="InterPro" id="IPR036915">
    <property type="entry name" value="Cyclin-like_sf"/>
</dbReference>
<dbReference type="Gene3D" id="1.10.472.10">
    <property type="entry name" value="Cyclin-like"/>
    <property type="match status" value="1"/>
</dbReference>
<dbReference type="CDD" id="cd20551">
    <property type="entry name" value="CYCLIN_TFIIB_rpt1"/>
    <property type="match status" value="1"/>
</dbReference>